<evidence type="ECO:0000313" key="4">
    <source>
        <dbReference type="Proteomes" id="UP000298663"/>
    </source>
</evidence>
<dbReference type="GO" id="GO:0003924">
    <property type="term" value="F:GTPase activity"/>
    <property type="evidence" value="ECO:0007669"/>
    <property type="project" value="InterPro"/>
</dbReference>
<keyword evidence="4" id="KW-1185">Reference proteome</keyword>
<dbReference type="SUPFAM" id="SSF52540">
    <property type="entry name" value="P-loop containing nucleoside triphosphate hydrolases"/>
    <property type="match status" value="1"/>
</dbReference>
<evidence type="ECO:0000256" key="2">
    <source>
        <dbReference type="ARBA" id="ARBA00022741"/>
    </source>
</evidence>
<dbReference type="EMBL" id="AZBU02000002">
    <property type="protein sequence ID" value="TKR94421.1"/>
    <property type="molecule type" value="Genomic_DNA"/>
</dbReference>
<dbReference type="SMART" id="SM00173">
    <property type="entry name" value="RAS"/>
    <property type="match status" value="1"/>
</dbReference>
<comment type="caution">
    <text evidence="3">The sequence shown here is derived from an EMBL/GenBank/DDBJ whole genome shotgun (WGS) entry which is preliminary data.</text>
</comment>
<proteinExistence type="inferred from homology"/>
<dbReference type="SMART" id="SM00175">
    <property type="entry name" value="RAB"/>
    <property type="match status" value="1"/>
</dbReference>
<reference evidence="3 4" key="2">
    <citation type="journal article" date="2019" name="G3 (Bethesda)">
        <title>Hybrid Assembly of the Genome of the Entomopathogenic Nematode Steinernema carpocapsae Identifies the X-Chromosome.</title>
        <authorList>
            <person name="Serra L."/>
            <person name="Macchietto M."/>
            <person name="Macias-Munoz A."/>
            <person name="McGill C.J."/>
            <person name="Rodriguez I.M."/>
            <person name="Rodriguez B."/>
            <person name="Murad R."/>
            <person name="Mortazavi A."/>
        </authorList>
    </citation>
    <scope>NUCLEOTIDE SEQUENCE [LARGE SCALE GENOMIC DNA]</scope>
    <source>
        <strain evidence="3 4">ALL</strain>
    </source>
</reference>
<dbReference type="FunFam" id="3.40.50.300:FF:001462">
    <property type="entry name" value="Small GTP-binding protein, putative"/>
    <property type="match status" value="1"/>
</dbReference>
<evidence type="ECO:0000313" key="3">
    <source>
        <dbReference type="EMBL" id="TKR94421.1"/>
    </source>
</evidence>
<dbReference type="AlphaFoldDB" id="A0A4U5PE36"/>
<dbReference type="Pfam" id="PF00071">
    <property type="entry name" value="Ras"/>
    <property type="match status" value="1"/>
</dbReference>
<dbReference type="InterPro" id="IPR001806">
    <property type="entry name" value="Small_GTPase"/>
</dbReference>
<comment type="similarity">
    <text evidence="1">Belongs to the small GTPase superfamily. Rab family.</text>
</comment>
<dbReference type="PROSITE" id="PS51421">
    <property type="entry name" value="RAS"/>
    <property type="match status" value="1"/>
</dbReference>
<dbReference type="CDD" id="cd00154">
    <property type="entry name" value="Rab"/>
    <property type="match status" value="1"/>
</dbReference>
<keyword evidence="2" id="KW-0547">Nucleotide-binding</keyword>
<protein>
    <submittedName>
        <fullName evidence="3">Uncharacterized protein</fullName>
    </submittedName>
</protein>
<dbReference type="GO" id="GO:0005525">
    <property type="term" value="F:GTP binding"/>
    <property type="evidence" value="ECO:0007669"/>
    <property type="project" value="InterPro"/>
</dbReference>
<sequence length="197" mass="21672">MVGSAGVGKTSILLRHNGQGFVTKISPTVGCSFITSHTKCEDREVELQIWDPAGQECYRSLIPQFTRNAVAAVLVFDLTDKTSFQDLPFWIEEVRRNSVDHDIPFFILANKCDLTEKVAVSDVEIAALCEKYCAPFHFTSALSGKGIHTGIVAIAKNLLAHHEKERAEEAKKAEALKLEKAGETSSVKKYRGCCVVS</sequence>
<dbReference type="NCBIfam" id="TIGR00231">
    <property type="entry name" value="small_GTP"/>
    <property type="match status" value="1"/>
</dbReference>
<dbReference type="PANTHER" id="PTHR47978">
    <property type="match status" value="1"/>
</dbReference>
<accession>A0A4U5PE36</accession>
<dbReference type="STRING" id="34508.A0A4U5PE36"/>
<organism evidence="3 4">
    <name type="scientific">Steinernema carpocapsae</name>
    <name type="common">Entomopathogenic nematode</name>
    <dbReference type="NCBI Taxonomy" id="34508"/>
    <lineage>
        <taxon>Eukaryota</taxon>
        <taxon>Metazoa</taxon>
        <taxon>Ecdysozoa</taxon>
        <taxon>Nematoda</taxon>
        <taxon>Chromadorea</taxon>
        <taxon>Rhabditida</taxon>
        <taxon>Tylenchina</taxon>
        <taxon>Panagrolaimomorpha</taxon>
        <taxon>Strongyloidoidea</taxon>
        <taxon>Steinernematidae</taxon>
        <taxon>Steinernema</taxon>
    </lineage>
</organism>
<dbReference type="Proteomes" id="UP000298663">
    <property type="component" value="Unassembled WGS sequence"/>
</dbReference>
<name>A0A4U5PE36_STECR</name>
<reference evidence="3 4" key="1">
    <citation type="journal article" date="2015" name="Genome Biol.">
        <title>Comparative genomics of Steinernema reveals deeply conserved gene regulatory networks.</title>
        <authorList>
            <person name="Dillman A.R."/>
            <person name="Macchietto M."/>
            <person name="Porter C.F."/>
            <person name="Rogers A."/>
            <person name="Williams B."/>
            <person name="Antoshechkin I."/>
            <person name="Lee M.M."/>
            <person name="Goodwin Z."/>
            <person name="Lu X."/>
            <person name="Lewis E.E."/>
            <person name="Goodrich-Blair H."/>
            <person name="Stock S.P."/>
            <person name="Adams B.J."/>
            <person name="Sternberg P.W."/>
            <person name="Mortazavi A."/>
        </authorList>
    </citation>
    <scope>NUCLEOTIDE SEQUENCE [LARGE SCALE GENOMIC DNA]</scope>
    <source>
        <strain evidence="3 4">ALL</strain>
    </source>
</reference>
<dbReference type="OrthoDB" id="63533at2759"/>
<evidence type="ECO:0000256" key="1">
    <source>
        <dbReference type="ARBA" id="ARBA00006270"/>
    </source>
</evidence>
<dbReference type="PRINTS" id="PR00449">
    <property type="entry name" value="RASTRNSFRMNG"/>
</dbReference>
<dbReference type="InterPro" id="IPR005225">
    <property type="entry name" value="Small_GTP-bd"/>
</dbReference>
<gene>
    <name evidence="3" type="ORF">L596_008702</name>
</gene>
<dbReference type="PROSITE" id="PS51419">
    <property type="entry name" value="RAB"/>
    <property type="match status" value="1"/>
</dbReference>
<dbReference type="SMART" id="SM00174">
    <property type="entry name" value="RHO"/>
    <property type="match status" value="1"/>
</dbReference>
<dbReference type="Gene3D" id="3.40.50.300">
    <property type="entry name" value="P-loop containing nucleotide triphosphate hydrolases"/>
    <property type="match status" value="1"/>
</dbReference>
<dbReference type="InterPro" id="IPR027417">
    <property type="entry name" value="P-loop_NTPase"/>
</dbReference>